<evidence type="ECO:0000256" key="3">
    <source>
        <dbReference type="ARBA" id="ARBA00022801"/>
    </source>
</evidence>
<dbReference type="InterPro" id="IPR018044">
    <property type="entry name" value="Peptidase_S11"/>
</dbReference>
<gene>
    <name evidence="11" type="ORF">HJ536_02810</name>
</gene>
<proteinExistence type="inferred from homology"/>
<organism evidence="11 12">
    <name type="scientific">Donghicola mangrovi</name>
    <dbReference type="NCBI Taxonomy" id="2729614"/>
    <lineage>
        <taxon>Bacteria</taxon>
        <taxon>Pseudomonadati</taxon>
        <taxon>Pseudomonadota</taxon>
        <taxon>Alphaproteobacteria</taxon>
        <taxon>Rhodobacterales</taxon>
        <taxon>Roseobacteraceae</taxon>
        <taxon>Donghicola</taxon>
    </lineage>
</organism>
<sequence length="466" mass="49120">MVVLPLTAMAAPYAALVMDARTGEVIHQENADARLHPASLTKMMTLYIAFEAIEHGEIGIDDLVTISANAAKEPPSKLGMKAGQKVRLRYLIRAAAVKSANDAATAIGEAIGGSEAAFAARMNRTAKALGMRNSTFKNAHGLTTAGHLSSARDMTILGRHLLFDYPAYYSLFSRTTVDAGGKTLYHTNRRFLNDYPGADGIKTGYTVAAGFNLTASAVRGQERILVTVFGGTSTAARNKRVAELMDMGFKKAPARVAVTRTSRPAYQGNAGISAGRAVAAAEPAAVPAPAPKRIIAMKNSLRPQPRPLPADPVQMAGLQNDIAAALALAANDELAEGDAEEPAPGTLAPKARSLPVAVDAGPAVAASLAAVAPVKPAAPRVVSRNSNDPREWGINVGRYGNRHLAERALVTTALKEIETLQGADRMVVVRSTGYDANFMGLTRDTADLACRRLQARNMNCFMVGPS</sequence>
<feature type="binding site" evidence="8">
    <location>
        <position position="202"/>
    </location>
    <ligand>
        <name>substrate</name>
    </ligand>
</feature>
<evidence type="ECO:0000256" key="8">
    <source>
        <dbReference type="PIRSR" id="PIRSR618044-2"/>
    </source>
</evidence>
<dbReference type="PRINTS" id="PR00725">
    <property type="entry name" value="DADACBPTASE1"/>
</dbReference>
<dbReference type="PANTHER" id="PTHR21581:SF6">
    <property type="entry name" value="TRAFFICKING PROTEIN PARTICLE COMPLEX SUBUNIT 12"/>
    <property type="match status" value="1"/>
</dbReference>
<dbReference type="EMBL" id="JABCJE010000001">
    <property type="protein sequence ID" value="NVO22276.1"/>
    <property type="molecule type" value="Genomic_DNA"/>
</dbReference>
<feature type="active site" description="Acyl-ester intermediate" evidence="7">
    <location>
        <position position="39"/>
    </location>
</feature>
<keyword evidence="11" id="KW-0645">Protease</keyword>
<dbReference type="Pfam" id="PF00768">
    <property type="entry name" value="Peptidase_S11"/>
    <property type="match status" value="1"/>
</dbReference>
<keyword evidence="5" id="KW-0573">Peptidoglycan synthesis</keyword>
<comment type="similarity">
    <text evidence="1 9">Belongs to the peptidase S11 family.</text>
</comment>
<evidence type="ECO:0000313" key="11">
    <source>
        <dbReference type="EMBL" id="NVO22276.1"/>
    </source>
</evidence>
<dbReference type="GO" id="GO:0008360">
    <property type="term" value="P:regulation of cell shape"/>
    <property type="evidence" value="ECO:0007669"/>
    <property type="project" value="UniProtKB-KW"/>
</dbReference>
<dbReference type="AlphaFoldDB" id="A0A850PZL2"/>
<dbReference type="GO" id="GO:0009002">
    <property type="term" value="F:serine-type D-Ala-D-Ala carboxypeptidase activity"/>
    <property type="evidence" value="ECO:0007669"/>
    <property type="project" value="InterPro"/>
</dbReference>
<evidence type="ECO:0000259" key="10">
    <source>
        <dbReference type="Pfam" id="PF00768"/>
    </source>
</evidence>
<evidence type="ECO:0000256" key="7">
    <source>
        <dbReference type="PIRSR" id="PIRSR618044-1"/>
    </source>
</evidence>
<keyword evidence="3" id="KW-0378">Hydrolase</keyword>
<protein>
    <submittedName>
        <fullName evidence="11">D-alanyl-D-alanine carboxypeptidase</fullName>
    </submittedName>
</protein>
<dbReference type="PANTHER" id="PTHR21581">
    <property type="entry name" value="D-ALANYL-D-ALANINE CARBOXYPEPTIDASE"/>
    <property type="match status" value="1"/>
</dbReference>
<keyword evidence="6" id="KW-0961">Cell wall biogenesis/degradation</keyword>
<dbReference type="GO" id="GO:0006508">
    <property type="term" value="P:proteolysis"/>
    <property type="evidence" value="ECO:0007669"/>
    <property type="project" value="InterPro"/>
</dbReference>
<evidence type="ECO:0000256" key="2">
    <source>
        <dbReference type="ARBA" id="ARBA00022729"/>
    </source>
</evidence>
<name>A0A850PZL2_9RHOB</name>
<evidence type="ECO:0000256" key="6">
    <source>
        <dbReference type="ARBA" id="ARBA00023316"/>
    </source>
</evidence>
<dbReference type="GO" id="GO:0009252">
    <property type="term" value="P:peptidoglycan biosynthetic process"/>
    <property type="evidence" value="ECO:0007669"/>
    <property type="project" value="UniProtKB-KW"/>
</dbReference>
<feature type="active site" description="Proton acceptor" evidence="7">
    <location>
        <position position="42"/>
    </location>
</feature>
<accession>A0A850PZL2</accession>
<evidence type="ECO:0000256" key="1">
    <source>
        <dbReference type="ARBA" id="ARBA00007164"/>
    </source>
</evidence>
<keyword evidence="4" id="KW-0133">Cell shape</keyword>
<evidence type="ECO:0000256" key="9">
    <source>
        <dbReference type="RuleBase" id="RU004016"/>
    </source>
</evidence>
<evidence type="ECO:0000256" key="5">
    <source>
        <dbReference type="ARBA" id="ARBA00022984"/>
    </source>
</evidence>
<evidence type="ECO:0000313" key="12">
    <source>
        <dbReference type="Proteomes" id="UP000592216"/>
    </source>
</evidence>
<feature type="active site" evidence="7">
    <location>
        <position position="99"/>
    </location>
</feature>
<evidence type="ECO:0000256" key="4">
    <source>
        <dbReference type="ARBA" id="ARBA00022960"/>
    </source>
</evidence>
<feature type="domain" description="Peptidase S11 D-alanyl-D-alanine carboxypeptidase A N-terminal" evidence="10">
    <location>
        <begin position="14"/>
        <end position="231"/>
    </location>
</feature>
<keyword evidence="2" id="KW-0732">Signal</keyword>
<dbReference type="GO" id="GO:0071555">
    <property type="term" value="P:cell wall organization"/>
    <property type="evidence" value="ECO:0007669"/>
    <property type="project" value="UniProtKB-KW"/>
</dbReference>
<dbReference type="SUPFAM" id="SSF56601">
    <property type="entry name" value="beta-lactamase/transpeptidase-like"/>
    <property type="match status" value="1"/>
</dbReference>
<comment type="caution">
    <text evidence="11">The sequence shown here is derived from an EMBL/GenBank/DDBJ whole genome shotgun (WGS) entry which is preliminary data.</text>
</comment>
<keyword evidence="11" id="KW-0121">Carboxypeptidase</keyword>
<dbReference type="Gene3D" id="3.40.710.10">
    <property type="entry name" value="DD-peptidase/beta-lactamase superfamily"/>
    <property type="match status" value="1"/>
</dbReference>
<dbReference type="InterPro" id="IPR012338">
    <property type="entry name" value="Beta-lactam/transpept-like"/>
</dbReference>
<dbReference type="Proteomes" id="UP000592216">
    <property type="component" value="Unassembled WGS sequence"/>
</dbReference>
<reference evidence="11 12" key="1">
    <citation type="submission" date="2020-04" db="EMBL/GenBank/DDBJ databases">
        <title>Donghicola sp., a member of the Rhodobacteraceae family isolated from mangrove forest in Thailand.</title>
        <authorList>
            <person name="Charoenyingcharoen P."/>
            <person name="Yukphan P."/>
        </authorList>
    </citation>
    <scope>NUCLEOTIDE SEQUENCE [LARGE SCALE GENOMIC DNA]</scope>
    <source>
        <strain evidence="11 12">B5-SW-15</strain>
    </source>
</reference>
<dbReference type="InterPro" id="IPR001967">
    <property type="entry name" value="Peptidase_S11_N"/>
</dbReference>